<dbReference type="AlphaFoldDB" id="A0A8J5M9V5"/>
<feature type="transmembrane region" description="Helical" evidence="7">
    <location>
        <begin position="401"/>
        <end position="422"/>
    </location>
</feature>
<proteinExistence type="inferred from homology"/>
<evidence type="ECO:0000256" key="6">
    <source>
        <dbReference type="SAM" id="MobiDB-lite"/>
    </source>
</evidence>
<dbReference type="InterPro" id="IPR036259">
    <property type="entry name" value="MFS_trans_sf"/>
</dbReference>
<comment type="subcellular location">
    <subcellularLocation>
        <location evidence="1">Membrane</location>
        <topology evidence="1">Multi-pass membrane protein</topology>
    </subcellularLocation>
</comment>
<organism evidence="8 9">
    <name type="scientific">Zingiber officinale</name>
    <name type="common">Ginger</name>
    <name type="synonym">Amomum zingiber</name>
    <dbReference type="NCBI Taxonomy" id="94328"/>
    <lineage>
        <taxon>Eukaryota</taxon>
        <taxon>Viridiplantae</taxon>
        <taxon>Streptophyta</taxon>
        <taxon>Embryophyta</taxon>
        <taxon>Tracheophyta</taxon>
        <taxon>Spermatophyta</taxon>
        <taxon>Magnoliopsida</taxon>
        <taxon>Liliopsida</taxon>
        <taxon>Zingiberales</taxon>
        <taxon>Zingiberaceae</taxon>
        <taxon>Zingiber</taxon>
    </lineage>
</organism>
<evidence type="ECO:0000256" key="2">
    <source>
        <dbReference type="ARBA" id="ARBA00005982"/>
    </source>
</evidence>
<dbReference type="CDD" id="cd17416">
    <property type="entry name" value="MFS_NPF1_2"/>
    <property type="match status" value="1"/>
</dbReference>
<feature type="transmembrane region" description="Helical" evidence="7">
    <location>
        <begin position="88"/>
        <end position="110"/>
    </location>
</feature>
<evidence type="ECO:0000256" key="7">
    <source>
        <dbReference type="SAM" id="Phobius"/>
    </source>
</evidence>
<feature type="transmembrane region" description="Helical" evidence="7">
    <location>
        <begin position="204"/>
        <end position="224"/>
    </location>
</feature>
<comment type="caution">
    <text evidence="8">The sequence shown here is derived from an EMBL/GenBank/DDBJ whole genome shotgun (WGS) entry which is preliminary data.</text>
</comment>
<feature type="transmembrane region" description="Helical" evidence="7">
    <location>
        <begin position="130"/>
        <end position="150"/>
    </location>
</feature>
<dbReference type="Proteomes" id="UP000734854">
    <property type="component" value="Unassembled WGS sequence"/>
</dbReference>
<feature type="compositionally biased region" description="Basic and acidic residues" evidence="6">
    <location>
        <begin position="606"/>
        <end position="617"/>
    </location>
</feature>
<keyword evidence="4 7" id="KW-1133">Transmembrane helix</keyword>
<gene>
    <name evidence="8" type="ORF">ZIOFF_002960</name>
</gene>
<name>A0A8J5M9V5_ZINOF</name>
<reference evidence="8 9" key="1">
    <citation type="submission" date="2020-08" db="EMBL/GenBank/DDBJ databases">
        <title>Plant Genome Project.</title>
        <authorList>
            <person name="Zhang R.-G."/>
        </authorList>
    </citation>
    <scope>NUCLEOTIDE SEQUENCE [LARGE SCALE GENOMIC DNA]</scope>
    <source>
        <tissue evidence="8">Rhizome</tissue>
    </source>
</reference>
<dbReference type="GO" id="GO:0022857">
    <property type="term" value="F:transmembrane transporter activity"/>
    <property type="evidence" value="ECO:0007669"/>
    <property type="project" value="InterPro"/>
</dbReference>
<feature type="transmembrane region" description="Helical" evidence="7">
    <location>
        <begin position="359"/>
        <end position="380"/>
    </location>
</feature>
<keyword evidence="5 7" id="KW-0472">Membrane</keyword>
<dbReference type="SUPFAM" id="SSF103473">
    <property type="entry name" value="MFS general substrate transporter"/>
    <property type="match status" value="1"/>
</dbReference>
<evidence type="ECO:0000313" key="8">
    <source>
        <dbReference type="EMBL" id="KAG6537857.1"/>
    </source>
</evidence>
<keyword evidence="9" id="KW-1185">Reference proteome</keyword>
<evidence type="ECO:0000256" key="3">
    <source>
        <dbReference type="ARBA" id="ARBA00022692"/>
    </source>
</evidence>
<feature type="transmembrane region" description="Helical" evidence="7">
    <location>
        <begin position="531"/>
        <end position="551"/>
    </location>
</feature>
<dbReference type="PANTHER" id="PTHR11654">
    <property type="entry name" value="OLIGOPEPTIDE TRANSPORTER-RELATED"/>
    <property type="match status" value="1"/>
</dbReference>
<feature type="region of interest" description="Disordered" evidence="6">
    <location>
        <begin position="606"/>
        <end position="626"/>
    </location>
</feature>
<accession>A0A8J5M9V5</accession>
<evidence type="ECO:0000256" key="5">
    <source>
        <dbReference type="ARBA" id="ARBA00023136"/>
    </source>
</evidence>
<dbReference type="Gene3D" id="1.20.1250.20">
    <property type="entry name" value="MFS general substrate transporter like domains"/>
    <property type="match status" value="1"/>
</dbReference>
<evidence type="ECO:0000313" key="9">
    <source>
        <dbReference type="Proteomes" id="UP000734854"/>
    </source>
</evidence>
<comment type="similarity">
    <text evidence="2">Belongs to the major facilitator superfamily. Proton-dependent oligopeptide transporter (POT/PTR) (TC 2.A.17) family.</text>
</comment>
<keyword evidence="3 7" id="KW-0812">Transmembrane</keyword>
<dbReference type="EMBL" id="JACMSC010000001">
    <property type="protein sequence ID" value="KAG6537857.1"/>
    <property type="molecule type" value="Genomic_DNA"/>
</dbReference>
<evidence type="ECO:0000256" key="1">
    <source>
        <dbReference type="ARBA" id="ARBA00004141"/>
    </source>
</evidence>
<sequence length="626" mass="68385">MERKEKDSAVAEVKINHRGWATMPYILGNGAFENLGTSGTSSNLLVYLTTVFHMKSVTAAVAITAFNGSTNLAPLAGAFISDSVCGRYATLGFACLSTLLGLFVLTLSAAVPKLHPGHCHDGKACNDPTAGQLAVLFASFMFLVMGAGGVRPCNLAFGADQFDSGTEPGKRNIKSFFNWYYFTLTVAMVISSTVIVYVQSNVNWALGLAIPTLLMAFACAFFFLGSRMYVKVRPEGSPLTGVAQVLVAAFRKRSLPLPESSSLFNPPHLSSLVSKLPHTGQFRFLDKAAILTPTDEINQNGSAANGWRLGSVQQVEQVKCLVRIMPICFTIIAFQIALAQQSTYGVFQAVQSDRRLGNFYVPAASFYVFSMVAITIWIPIYDRFVIPQLQRITGREGGITLLQRMGVGLILGVASMLVAGLVEERRRRIALRSSIAPGATDAVSPMSSFWLAPQMVLMGLGEVFALIGQIDFCYSQFPENMRSLAGSMMFLTQACASYSSSLLITVIHRVTGEHENNNWLASDLNEGRLDLYYFLIAALGGFNFVIFVVCAKWYRVISGPMVTTISKKFVVVHKPIPHKQKKGKKMSHGFGRVSFGEEGFTADERFTERGSPERSLPERSWMAKAV</sequence>
<protein>
    <submittedName>
        <fullName evidence="8">Uncharacterized protein</fullName>
    </submittedName>
</protein>
<feature type="transmembrane region" description="Helical" evidence="7">
    <location>
        <begin position="488"/>
        <end position="511"/>
    </location>
</feature>
<dbReference type="GO" id="GO:0016020">
    <property type="term" value="C:membrane"/>
    <property type="evidence" value="ECO:0007669"/>
    <property type="project" value="UniProtKB-SubCell"/>
</dbReference>
<dbReference type="Pfam" id="PF00854">
    <property type="entry name" value="PTR2"/>
    <property type="match status" value="1"/>
</dbReference>
<evidence type="ECO:0000256" key="4">
    <source>
        <dbReference type="ARBA" id="ARBA00022989"/>
    </source>
</evidence>
<dbReference type="InterPro" id="IPR000109">
    <property type="entry name" value="POT_fam"/>
</dbReference>
<feature type="transmembrane region" description="Helical" evidence="7">
    <location>
        <begin position="179"/>
        <end position="198"/>
    </location>
</feature>